<evidence type="ECO:0000313" key="10">
    <source>
        <dbReference type="EMBL" id="GCB63991.1"/>
    </source>
</evidence>
<feature type="chain" id="PRO_5019442037" description="Resistance to inhibitors of cholinesterase protein 3 N-terminal domain-containing protein" evidence="8">
    <location>
        <begin position="24"/>
        <end position="368"/>
    </location>
</feature>
<gene>
    <name evidence="10" type="ORF">scyTo_0007468</name>
</gene>
<dbReference type="GO" id="GO:0034394">
    <property type="term" value="P:protein localization to cell surface"/>
    <property type="evidence" value="ECO:0007669"/>
    <property type="project" value="TreeGrafter"/>
</dbReference>
<dbReference type="Pfam" id="PF15361">
    <property type="entry name" value="RIC3"/>
    <property type="match status" value="1"/>
</dbReference>
<comment type="caution">
    <text evidence="10">The sequence shown here is derived from an EMBL/GenBank/DDBJ whole genome shotgun (WGS) entry which is preliminary data.</text>
</comment>
<evidence type="ECO:0000256" key="4">
    <source>
        <dbReference type="ARBA" id="ARBA00022824"/>
    </source>
</evidence>
<reference evidence="10 11" key="1">
    <citation type="journal article" date="2018" name="Nat. Ecol. Evol.">
        <title>Shark genomes provide insights into elasmobranch evolution and the origin of vertebrates.</title>
        <authorList>
            <person name="Hara Y"/>
            <person name="Yamaguchi K"/>
            <person name="Onimaru K"/>
            <person name="Kadota M"/>
            <person name="Koyanagi M"/>
            <person name="Keeley SD"/>
            <person name="Tatsumi K"/>
            <person name="Tanaka K"/>
            <person name="Motone F"/>
            <person name="Kageyama Y"/>
            <person name="Nozu R"/>
            <person name="Adachi N"/>
            <person name="Nishimura O"/>
            <person name="Nakagawa R"/>
            <person name="Tanegashima C"/>
            <person name="Kiyatake I"/>
            <person name="Matsumoto R"/>
            <person name="Murakumo K"/>
            <person name="Nishida K"/>
            <person name="Terakita A"/>
            <person name="Kuratani S"/>
            <person name="Sato K"/>
            <person name="Hyodo S Kuraku.S."/>
        </authorList>
    </citation>
    <scope>NUCLEOTIDE SEQUENCE [LARGE SCALE GENOMIC DNA]</scope>
</reference>
<dbReference type="EMBL" id="BFAA01002712">
    <property type="protein sequence ID" value="GCB63991.1"/>
    <property type="molecule type" value="Genomic_DNA"/>
</dbReference>
<keyword evidence="6 7" id="KW-0472">Membrane</keyword>
<sequence>MASSSHTVALVSCIVLCCSVLFAKVFVSRATKDKPQSPEDRFSPMRQRPMFSQHKQQWSAHPHFPGSHQAESVAKAKAGNNGGGNKSFMSQVIPVYGFALFMYVLYILFKISFKGSTFSPKVRKKCTGTRPGNMKRKITDYELAQLQEKLKETEVAMENLVLKMGSESDKITSVTTEQEEKLLRHLKDITSVIKKGKFIEGISPEKEAEESPYTEDWEGYPEETYQHYCQSECSCQCDTYPNYSESNELSAEELAERIGTMEDGCSSSETIEDKIRQNKKYQAPDHQQIGVSSQTDSIEVEELQCEDSEYEDDNPAIIVEKCDIGFEKLSDVDDQVRDESNVNISVSKQKNTYKDKGVLRKRIKMVLE</sequence>
<dbReference type="OrthoDB" id="9938788at2759"/>
<evidence type="ECO:0000256" key="6">
    <source>
        <dbReference type="ARBA" id="ARBA00023136"/>
    </source>
</evidence>
<keyword evidence="5 7" id="KW-1133">Transmembrane helix</keyword>
<organism evidence="10 11">
    <name type="scientific">Scyliorhinus torazame</name>
    <name type="common">Cloudy catshark</name>
    <name type="synonym">Catulus torazame</name>
    <dbReference type="NCBI Taxonomy" id="75743"/>
    <lineage>
        <taxon>Eukaryota</taxon>
        <taxon>Metazoa</taxon>
        <taxon>Chordata</taxon>
        <taxon>Craniata</taxon>
        <taxon>Vertebrata</taxon>
        <taxon>Chondrichthyes</taxon>
        <taxon>Elasmobranchii</taxon>
        <taxon>Galeomorphii</taxon>
        <taxon>Galeoidea</taxon>
        <taxon>Carcharhiniformes</taxon>
        <taxon>Scyliorhinidae</taxon>
        <taxon>Scyliorhinus</taxon>
    </lineage>
</organism>
<keyword evidence="8" id="KW-0732">Signal</keyword>
<evidence type="ECO:0000256" key="2">
    <source>
        <dbReference type="ARBA" id="ARBA00008538"/>
    </source>
</evidence>
<proteinExistence type="inferred from homology"/>
<evidence type="ECO:0000259" key="9">
    <source>
        <dbReference type="Pfam" id="PF15361"/>
    </source>
</evidence>
<dbReference type="GO" id="GO:0045202">
    <property type="term" value="C:synapse"/>
    <property type="evidence" value="ECO:0007669"/>
    <property type="project" value="GOC"/>
</dbReference>
<dbReference type="AlphaFoldDB" id="A0A401NSY3"/>
<name>A0A401NSY3_SCYTO</name>
<comment type="similarity">
    <text evidence="2">Belongs to the ric-3 family.</text>
</comment>
<keyword evidence="4" id="KW-0256">Endoplasmic reticulum</keyword>
<accession>A0A401NSY3</accession>
<dbReference type="Proteomes" id="UP000288216">
    <property type="component" value="Unassembled WGS sequence"/>
</dbReference>
<feature type="domain" description="Resistance to inhibitors of cholinesterase protein 3 N-terminal" evidence="9">
    <location>
        <begin position="14"/>
        <end position="161"/>
    </location>
</feature>
<dbReference type="InterPro" id="IPR032763">
    <property type="entry name" value="RIC3_N"/>
</dbReference>
<dbReference type="PANTHER" id="PTHR21723">
    <property type="entry name" value="RESISTANCE TO INHIBITORS OF CHOLINESTERASE PROTEIN 3 RIC3"/>
    <property type="match status" value="1"/>
</dbReference>
<feature type="signal peptide" evidence="8">
    <location>
        <begin position="1"/>
        <end position="23"/>
    </location>
</feature>
<protein>
    <recommendedName>
        <fullName evidence="9">Resistance to inhibitors of cholinesterase protein 3 N-terminal domain-containing protein</fullName>
    </recommendedName>
</protein>
<keyword evidence="3 7" id="KW-0812">Transmembrane</keyword>
<dbReference type="GO" id="GO:0007271">
    <property type="term" value="P:synaptic transmission, cholinergic"/>
    <property type="evidence" value="ECO:0007669"/>
    <property type="project" value="TreeGrafter"/>
</dbReference>
<dbReference type="GO" id="GO:0043005">
    <property type="term" value="C:neuron projection"/>
    <property type="evidence" value="ECO:0007669"/>
    <property type="project" value="TreeGrafter"/>
</dbReference>
<dbReference type="PANTHER" id="PTHR21723:SF3">
    <property type="entry name" value="PROTEIN RIC-3"/>
    <property type="match status" value="1"/>
</dbReference>
<feature type="transmembrane region" description="Helical" evidence="7">
    <location>
        <begin position="93"/>
        <end position="113"/>
    </location>
</feature>
<evidence type="ECO:0000256" key="7">
    <source>
        <dbReference type="SAM" id="Phobius"/>
    </source>
</evidence>
<dbReference type="GO" id="GO:0043025">
    <property type="term" value="C:neuronal cell body"/>
    <property type="evidence" value="ECO:0007669"/>
    <property type="project" value="TreeGrafter"/>
</dbReference>
<comment type="subcellular location">
    <subcellularLocation>
        <location evidence="1">Endoplasmic reticulum membrane</location>
    </subcellularLocation>
</comment>
<evidence type="ECO:0000256" key="8">
    <source>
        <dbReference type="SAM" id="SignalP"/>
    </source>
</evidence>
<keyword evidence="11" id="KW-1185">Reference proteome</keyword>
<dbReference type="InterPro" id="IPR026160">
    <property type="entry name" value="Ric3"/>
</dbReference>
<evidence type="ECO:0000256" key="5">
    <source>
        <dbReference type="ARBA" id="ARBA00022989"/>
    </source>
</evidence>
<dbReference type="OMA" id="HQMPSDG"/>
<dbReference type="STRING" id="75743.A0A401NSY3"/>
<evidence type="ECO:0000256" key="3">
    <source>
        <dbReference type="ARBA" id="ARBA00022692"/>
    </source>
</evidence>
<evidence type="ECO:0000256" key="1">
    <source>
        <dbReference type="ARBA" id="ARBA00004586"/>
    </source>
</evidence>
<dbReference type="GO" id="GO:0005789">
    <property type="term" value="C:endoplasmic reticulum membrane"/>
    <property type="evidence" value="ECO:0007669"/>
    <property type="project" value="UniProtKB-SubCell"/>
</dbReference>
<evidence type="ECO:0000313" key="11">
    <source>
        <dbReference type="Proteomes" id="UP000288216"/>
    </source>
</evidence>